<dbReference type="AlphaFoldDB" id="A0A7M2GHW5"/>
<gene>
    <name evidence="1" type="ORF">H5V43_03860</name>
</gene>
<dbReference type="KEGG" id="sbar:H5V43_03860"/>
<dbReference type="RefSeq" id="WP_193666777.1">
    <property type="nucleotide sequence ID" value="NZ_BATN01000001.1"/>
</dbReference>
<evidence type="ECO:0000313" key="1">
    <source>
        <dbReference type="EMBL" id="QOT72291.1"/>
    </source>
</evidence>
<dbReference type="EMBL" id="CP060035">
    <property type="protein sequence ID" value="QOT72291.1"/>
    <property type="molecule type" value="Genomic_DNA"/>
</dbReference>
<protein>
    <submittedName>
        <fullName evidence="1">Uncharacterized protein</fullName>
    </submittedName>
</protein>
<accession>A0A7M2GHW5</accession>
<proteinExistence type="predicted"/>
<reference evidence="2" key="1">
    <citation type="submission" date="2020-08" db="EMBL/GenBank/DDBJ databases">
        <title>Complete genome sequence of Sphingobium barthaii strain KK22, a high-molecular-weight polycyclic aromatic hydrocarbon-degrading soil bacterium.</title>
        <authorList>
            <person name="Mori J.F."/>
            <person name="Kanaly R.A."/>
        </authorList>
    </citation>
    <scope>NUCLEOTIDE SEQUENCE [LARGE SCALE GENOMIC DNA]</scope>
    <source>
        <strain evidence="2">KK22</strain>
    </source>
</reference>
<evidence type="ECO:0000313" key="2">
    <source>
        <dbReference type="Proteomes" id="UP000593663"/>
    </source>
</evidence>
<name>A0A7M2GHW5_SPHSA</name>
<dbReference type="Proteomes" id="UP000593663">
    <property type="component" value="Chromosome 1"/>
</dbReference>
<sequence length="55" mass="6331">MDRLLQLYGPWGEHPAHPVDDWKAEVANDDTRLGYWAWVASRADDAQNQVTPRPN</sequence>
<organism evidence="1 2">
    <name type="scientific">Sphingobium fuliginis (strain ATCC 27551)</name>
    <dbReference type="NCBI Taxonomy" id="336203"/>
    <lineage>
        <taxon>Bacteria</taxon>
        <taxon>Pseudomonadati</taxon>
        <taxon>Pseudomonadota</taxon>
        <taxon>Alphaproteobacteria</taxon>
        <taxon>Sphingomonadales</taxon>
        <taxon>Sphingomonadaceae</taxon>
        <taxon>Sphingobium</taxon>
    </lineage>
</organism>